<evidence type="ECO:0008006" key="3">
    <source>
        <dbReference type="Google" id="ProtNLM"/>
    </source>
</evidence>
<dbReference type="Pfam" id="PF04338">
    <property type="entry name" value="DUF481"/>
    <property type="match status" value="1"/>
</dbReference>
<evidence type="ECO:0000313" key="2">
    <source>
        <dbReference type="Proteomes" id="UP000185639"/>
    </source>
</evidence>
<dbReference type="InterPro" id="IPR007433">
    <property type="entry name" value="DUF481"/>
</dbReference>
<evidence type="ECO:0000313" key="1">
    <source>
        <dbReference type="EMBL" id="SIS40688.1"/>
    </source>
</evidence>
<reference evidence="2" key="1">
    <citation type="submission" date="2017-01" db="EMBL/GenBank/DDBJ databases">
        <authorList>
            <person name="Varghese N."/>
            <person name="Submissions S."/>
        </authorList>
    </citation>
    <scope>NUCLEOTIDE SEQUENCE [LARGE SCALE GENOMIC DNA]</scope>
    <source>
        <strain evidence="2">DSM 24913</strain>
    </source>
</reference>
<dbReference type="RefSeq" id="WP_076513152.1">
    <property type="nucleotide sequence ID" value="NZ_FTOH01000001.1"/>
</dbReference>
<dbReference type="OrthoDB" id="6118633at2"/>
<gene>
    <name evidence="1" type="ORF">SAMN05421686_10112</name>
</gene>
<dbReference type="AlphaFoldDB" id="A0A1N7IUC0"/>
<dbReference type="Proteomes" id="UP000185639">
    <property type="component" value="Unassembled WGS sequence"/>
</dbReference>
<name>A0A1N7IUC0_9GAMM</name>
<proteinExistence type="predicted"/>
<protein>
    <recommendedName>
        <fullName evidence="3">DUF481 domain-containing protein</fullName>
    </recommendedName>
</protein>
<dbReference type="EMBL" id="FTOH01000001">
    <property type="protein sequence ID" value="SIS40688.1"/>
    <property type="molecule type" value="Genomic_DNA"/>
</dbReference>
<dbReference type="STRING" id="484498.SAMN05421686_10112"/>
<sequence>MFRPLLVLTLIPLQTFAITNIEEKRRAADADGWQSSATVGLDAQSGNTKEREWNLGLNTSRQNAEHRAFGWYTRTYESVNDERTSDNTFAHLRYVHNFRATVGQETFLQYERDPFAELQYRFLAGAGVRFQKTWKEDQLIRQGVGAFHESIKEDNGAGDEEAQLTRLNLYTHGETPLGYSHILGTVYFQPSVDDTDDVRALARFKMRLPLASNTDLNWQWQTRWDSRPPEGAEELNHQTQLSVAVRF</sequence>
<organism evidence="1 2">
    <name type="scientific">Thalassolituus maritimus</name>
    <dbReference type="NCBI Taxonomy" id="484498"/>
    <lineage>
        <taxon>Bacteria</taxon>
        <taxon>Pseudomonadati</taxon>
        <taxon>Pseudomonadota</taxon>
        <taxon>Gammaproteobacteria</taxon>
        <taxon>Oceanospirillales</taxon>
        <taxon>Oceanospirillaceae</taxon>
        <taxon>Thalassolituus</taxon>
    </lineage>
</organism>
<keyword evidence="2" id="KW-1185">Reference proteome</keyword>
<accession>A0A1N7IUC0</accession>